<reference evidence="2 3" key="1">
    <citation type="submission" date="2018-08" db="EMBL/GenBank/DDBJ databases">
        <title>Bacillus jemisoniae sp. nov., Bacillus chryseoplanitiae sp. nov., Bacillus resnikiae sp. nov., and Bacillus frankliniae sp. nov., isolated from Viking spacecraft and associated surfaces.</title>
        <authorList>
            <person name="Seuylemezian A."/>
            <person name="Vaishampayan P."/>
        </authorList>
    </citation>
    <scope>NUCLEOTIDE SEQUENCE [LARGE SCALE GENOMIC DNA]</scope>
    <source>
        <strain evidence="2 3">MA001</strain>
    </source>
</reference>
<evidence type="ECO:0000256" key="1">
    <source>
        <dbReference type="SAM" id="Phobius"/>
    </source>
</evidence>
<sequence length="87" mass="9976">MKIALWIILGSVVCIGLAVGIGIYMFQKDLKKTKPEYIVQFIKENAGKENVSVSINYNNEDWIKMKPHSKLQLDIFGYKLAMCIFSF</sequence>
<organism evidence="2 3">
    <name type="scientific">Peribacillus asahii</name>
    <dbReference type="NCBI Taxonomy" id="228899"/>
    <lineage>
        <taxon>Bacteria</taxon>
        <taxon>Bacillati</taxon>
        <taxon>Bacillota</taxon>
        <taxon>Bacilli</taxon>
        <taxon>Bacillales</taxon>
        <taxon>Bacillaceae</taxon>
        <taxon>Peribacillus</taxon>
    </lineage>
</organism>
<proteinExistence type="predicted"/>
<gene>
    <name evidence="2" type="ORF">D1953_12570</name>
</gene>
<feature type="transmembrane region" description="Helical" evidence="1">
    <location>
        <begin position="6"/>
        <end position="26"/>
    </location>
</feature>
<keyword evidence="1" id="KW-0812">Transmembrane</keyword>
<evidence type="ECO:0000313" key="2">
    <source>
        <dbReference type="EMBL" id="RID85128.1"/>
    </source>
</evidence>
<protein>
    <submittedName>
        <fullName evidence="2">Uncharacterized protein</fullName>
    </submittedName>
</protein>
<name>A0A398B8G9_9BACI</name>
<keyword evidence="1" id="KW-0472">Membrane</keyword>
<keyword evidence="1" id="KW-1133">Transmembrane helix</keyword>
<dbReference type="Proteomes" id="UP000266016">
    <property type="component" value="Unassembled WGS sequence"/>
</dbReference>
<keyword evidence="3" id="KW-1185">Reference proteome</keyword>
<evidence type="ECO:0000313" key="3">
    <source>
        <dbReference type="Proteomes" id="UP000266016"/>
    </source>
</evidence>
<dbReference type="AlphaFoldDB" id="A0A398B8G9"/>
<comment type="caution">
    <text evidence="2">The sequence shown here is derived from an EMBL/GenBank/DDBJ whole genome shotgun (WGS) entry which is preliminary data.</text>
</comment>
<accession>A0A398B8G9</accession>
<dbReference type="EMBL" id="QWVS01000021">
    <property type="protein sequence ID" value="RID85128.1"/>
    <property type="molecule type" value="Genomic_DNA"/>
</dbReference>
<dbReference type="RefSeq" id="WP_119117542.1">
    <property type="nucleotide sequence ID" value="NZ_QWVS01000021.1"/>
</dbReference>